<feature type="domain" description="EF-hand" evidence="2">
    <location>
        <begin position="427"/>
        <end position="462"/>
    </location>
</feature>
<dbReference type="PROSITE" id="PS50088">
    <property type="entry name" value="ANK_REPEAT"/>
    <property type="match status" value="5"/>
</dbReference>
<evidence type="ECO:0000259" key="2">
    <source>
        <dbReference type="PROSITE" id="PS50222"/>
    </source>
</evidence>
<dbReference type="Pfam" id="PF12796">
    <property type="entry name" value="Ank_2"/>
    <property type="match status" value="3"/>
</dbReference>
<dbReference type="InterPro" id="IPR011992">
    <property type="entry name" value="EF-hand-dom_pair"/>
</dbReference>
<dbReference type="Gene3D" id="1.10.238.10">
    <property type="entry name" value="EF-hand"/>
    <property type="match status" value="1"/>
</dbReference>
<gene>
    <name evidence="4 5" type="primary">ankef1b</name>
</gene>
<dbReference type="Pfam" id="PF00023">
    <property type="entry name" value="Ank"/>
    <property type="match status" value="1"/>
</dbReference>
<dbReference type="PANTHER" id="PTHR24127:SF1">
    <property type="entry name" value="ANKYRIN REPEAT AND EF-HAND DOMAIN-CONTAINING PROTEIN 1"/>
    <property type="match status" value="1"/>
</dbReference>
<dbReference type="AGR" id="ZFIN:ZDB-GENE-060810-68"/>
<reference evidence="4" key="1">
    <citation type="submission" date="2025-08" db="UniProtKB">
        <authorList>
            <consortium name="RefSeq"/>
        </authorList>
    </citation>
    <scope>IDENTIFICATION</scope>
    <source>
        <strain evidence="4">Tuebingen</strain>
        <tissue evidence="4">Fibroblasts and whole tissue</tissue>
    </source>
</reference>
<sequence length="717" mass="79712">MQSIFFSPIFSLQKEILNYGPGRRGHNVTLFRRFFFLSEWTMNEETEMTSESGVSRMAKSNVEILQIYKLLQHVREKNKPQIKKIVCTGVFNLINLTEPKHGLGALYQATVDKDEELVQFLLSLRAHPDTQDKKGCTPLMLAAQLGYYNIVHILIKGYADVNCTDKEGKGVLFYCISPSKEHALCLQMALASKANFNNVSNSGKPLLVFACEKAKDCEDLCINILEKGADPDAVDQVTRCSALMEASKAGALKLVRAISKKGGNPNLVDVEGRCAAHFAAEGGFLEVLQVLSAYSADFCVSTTNGNTPLHFAAAGGFNECCRFLSQRGCNPKLRNLEGQLPSQVAKSNGHKAALKELKKAEKRHVKFSAPDAINPNEPWAITLHDWSCEHEAALRRSFESAVELNKPVQTVSLETFMSLLSTNQAPVSNENLQRIIKQHDKNHKNVINLNEFFKGLKYLQKPFVISSYAPKPAKKEKGPKEKKRNKCTSLLPICMMPPELICKREDSGLPYYMIEICQLYTHTKPFNRDQPSIHHIENDSAWYIEPEKIYSNINYCVRSGDLESLRLAFAQQVPVDIKDQFYKTPLLTACSCGNYQVAEFLISLGADVNAVDQFSWTPLHHACHAGHVDIINMLVQSGAVVDAVAMNGATPLMRAIESCRFSSVECLITAGANVMAENKQGQNCLDIAMIYGNARIVQLITSKVKNLPKNKNNGKGK</sequence>
<dbReference type="CTD" id="100149106"/>
<accession>A0AB32T7R5</accession>
<dbReference type="InterPro" id="IPR036770">
    <property type="entry name" value="Ankyrin_rpt-contain_sf"/>
</dbReference>
<feature type="repeat" description="ANK" evidence="1">
    <location>
        <begin position="647"/>
        <end position="679"/>
    </location>
</feature>
<evidence type="ECO:0000313" key="3">
    <source>
        <dbReference type="Proteomes" id="UP000000437"/>
    </source>
</evidence>
<proteinExistence type="evidence at protein level"/>
<feature type="repeat" description="ANK" evidence="1">
    <location>
        <begin position="304"/>
        <end position="336"/>
    </location>
</feature>
<dbReference type="InterPro" id="IPR052801">
    <property type="entry name" value="Ankyrin-EF-hand"/>
</dbReference>
<dbReference type="RefSeq" id="XP_068070636.1">
    <property type="nucleotide sequence ID" value="XM_068214535.1"/>
</dbReference>
<dbReference type="InterPro" id="IPR002110">
    <property type="entry name" value="Ankyrin_rpt"/>
</dbReference>
<dbReference type="PRINTS" id="PR01415">
    <property type="entry name" value="ANKYRIN"/>
</dbReference>
<evidence type="ECO:0000313" key="5">
    <source>
        <dbReference type="ZFIN" id="ZDB-GENE-060810-68"/>
    </source>
</evidence>
<dbReference type="Proteomes" id="UP000000437">
    <property type="component" value="Chromosome 17"/>
</dbReference>
<dbReference type="SMART" id="SM00248">
    <property type="entry name" value="ANK"/>
    <property type="match status" value="10"/>
</dbReference>
<dbReference type="GO" id="GO:0005509">
    <property type="term" value="F:calcium ion binding"/>
    <property type="evidence" value="ECO:0007669"/>
    <property type="project" value="InterPro"/>
</dbReference>
<dbReference type="ZFIN" id="ZDB-GENE-060810-68">
    <property type="gene designation" value="ankef1b"/>
</dbReference>
<name>A0AB32T7R5_DANRE</name>
<feature type="repeat" description="ANK" evidence="1">
    <location>
        <begin position="581"/>
        <end position="613"/>
    </location>
</feature>
<dbReference type="AlphaFoldDB" id="A0AB32T7R5"/>
<keyword evidence="1" id="KW-0040">ANK repeat</keyword>
<dbReference type="SUPFAM" id="SSF48403">
    <property type="entry name" value="Ankyrin repeat"/>
    <property type="match status" value="2"/>
</dbReference>
<dbReference type="PANTHER" id="PTHR24127">
    <property type="entry name" value="ANKYRIN REPEAT AND EF-HAND DOMAIN-CONTAINING PROTEIN 1"/>
    <property type="match status" value="1"/>
</dbReference>
<dbReference type="InterPro" id="IPR002048">
    <property type="entry name" value="EF_hand_dom"/>
</dbReference>
<evidence type="ECO:0000256" key="1">
    <source>
        <dbReference type="PROSITE-ProRule" id="PRU00023"/>
    </source>
</evidence>
<evidence type="ECO:0000313" key="4">
    <source>
        <dbReference type="RefSeq" id="XP_068070636.1"/>
    </source>
</evidence>
<dbReference type="Gene3D" id="1.25.40.20">
    <property type="entry name" value="Ankyrin repeat-containing domain"/>
    <property type="match status" value="3"/>
</dbReference>
<dbReference type="PROSITE" id="PS50297">
    <property type="entry name" value="ANK_REP_REGION"/>
    <property type="match status" value="5"/>
</dbReference>
<evidence type="ECO:0007829" key="6">
    <source>
        <dbReference type="PeptideAtlas" id="A0AB32T7R5"/>
    </source>
</evidence>
<protein>
    <submittedName>
        <fullName evidence="4">Ankyrin repeat and EF-hand domain-containing protein 1 isoform X1</fullName>
    </submittedName>
</protein>
<dbReference type="PROSITE" id="PS50222">
    <property type="entry name" value="EF_HAND_2"/>
    <property type="match status" value="1"/>
</dbReference>
<dbReference type="GeneID" id="100149106"/>
<organism evidence="3 4">
    <name type="scientific">Danio rerio</name>
    <name type="common">Zebrafish</name>
    <name type="synonym">Brachydanio rerio</name>
    <dbReference type="NCBI Taxonomy" id="7955"/>
    <lineage>
        <taxon>Eukaryota</taxon>
        <taxon>Metazoa</taxon>
        <taxon>Chordata</taxon>
        <taxon>Craniata</taxon>
        <taxon>Vertebrata</taxon>
        <taxon>Euteleostomi</taxon>
        <taxon>Actinopterygii</taxon>
        <taxon>Neopterygii</taxon>
        <taxon>Teleostei</taxon>
        <taxon>Ostariophysi</taxon>
        <taxon>Cypriniformes</taxon>
        <taxon>Danionidae</taxon>
        <taxon>Danioninae</taxon>
        <taxon>Danio</taxon>
    </lineage>
</organism>
<dbReference type="SUPFAM" id="SSF47473">
    <property type="entry name" value="EF-hand"/>
    <property type="match status" value="1"/>
</dbReference>
<keyword evidence="3" id="KW-1185">Reference proteome</keyword>
<keyword evidence="6" id="KW-1267">Proteomics identification</keyword>
<feature type="repeat" description="ANK" evidence="1">
    <location>
        <begin position="614"/>
        <end position="646"/>
    </location>
</feature>
<feature type="repeat" description="ANK" evidence="1">
    <location>
        <begin position="134"/>
        <end position="166"/>
    </location>
</feature>